<protein>
    <submittedName>
        <fullName evidence="1">Uncharacterized protein</fullName>
    </submittedName>
</protein>
<evidence type="ECO:0000313" key="1">
    <source>
        <dbReference type="EMBL" id="PTG15537.1"/>
    </source>
</evidence>
<reference evidence="1 2" key="1">
    <citation type="journal article" date="2016" name="Front. Microbiol.">
        <title>Comprehensive Phylogenetic Analysis of Bovine Non-aureus Staphylococci Species Based on Whole-Genome Sequencing.</title>
        <authorList>
            <person name="Naushad S."/>
            <person name="Barkema H.W."/>
            <person name="Luby C."/>
            <person name="Condas L.A."/>
            <person name="Nobrega D.B."/>
            <person name="Carson D.A."/>
            <person name="De Buck J."/>
        </authorList>
    </citation>
    <scope>NUCLEOTIDE SEQUENCE [LARGE SCALE GENOMIC DNA]</scope>
    <source>
        <strain evidence="1 2">SNUC 505</strain>
    </source>
</reference>
<gene>
    <name evidence="1" type="ORF">BU653_04605</name>
</gene>
<proteinExistence type="predicted"/>
<sequence length="110" mass="12704">MNIQNPPKYSEASHHLTEIHKLALSFHLLYQQKPDDANQILEELKETIASIYNTLPPPEIPDRSLSYDYATYFSCIQQLHETPLIKIDIGDQTLVTQAFINIIVQAERRL</sequence>
<dbReference type="EMBL" id="PZBZ01000018">
    <property type="protein sequence ID" value="PTG15537.1"/>
    <property type="molecule type" value="Genomic_DNA"/>
</dbReference>
<dbReference type="AlphaFoldDB" id="A0AAE5SZM7"/>
<dbReference type="RefSeq" id="WP_107360555.1">
    <property type="nucleotide sequence ID" value="NZ_CP133240.1"/>
</dbReference>
<evidence type="ECO:0000313" key="2">
    <source>
        <dbReference type="Proteomes" id="UP000242704"/>
    </source>
</evidence>
<name>A0AAE5SZM7_STACR</name>
<dbReference type="Proteomes" id="UP000242704">
    <property type="component" value="Unassembled WGS sequence"/>
</dbReference>
<accession>A0AAE5SZM7</accession>
<organism evidence="1 2">
    <name type="scientific">Staphylococcus chromogenes</name>
    <name type="common">Staphylococcus hyicus subsp. chromogenes</name>
    <dbReference type="NCBI Taxonomy" id="46126"/>
    <lineage>
        <taxon>Bacteria</taxon>
        <taxon>Bacillati</taxon>
        <taxon>Bacillota</taxon>
        <taxon>Bacilli</taxon>
        <taxon>Bacillales</taxon>
        <taxon>Staphylococcaceae</taxon>
        <taxon>Staphylococcus</taxon>
    </lineage>
</organism>
<comment type="caution">
    <text evidence="1">The sequence shown here is derived from an EMBL/GenBank/DDBJ whole genome shotgun (WGS) entry which is preliminary data.</text>
</comment>